<dbReference type="Proteomes" id="UP000663525">
    <property type="component" value="Chromosome"/>
</dbReference>
<evidence type="ECO:0000313" key="1">
    <source>
        <dbReference type="EMBL" id="QSG06584.1"/>
    </source>
</evidence>
<dbReference type="AlphaFoldDB" id="A0A897N1N1"/>
<proteinExistence type="predicted"/>
<dbReference type="EMBL" id="CP064787">
    <property type="protein sequence ID" value="QSG06584.1"/>
    <property type="molecule type" value="Genomic_DNA"/>
</dbReference>
<evidence type="ECO:0000313" key="2">
    <source>
        <dbReference type="Proteomes" id="UP000663525"/>
    </source>
</evidence>
<name>A0A897N1N1_9EURY</name>
<organism evidence="1 2">
    <name type="scientific">Halapricum desulfuricans</name>
    <dbReference type="NCBI Taxonomy" id="2841257"/>
    <lineage>
        <taxon>Archaea</taxon>
        <taxon>Methanobacteriati</taxon>
        <taxon>Methanobacteriota</taxon>
        <taxon>Stenosarchaea group</taxon>
        <taxon>Halobacteria</taxon>
        <taxon>Halobacteriales</taxon>
        <taxon>Haloarculaceae</taxon>
        <taxon>Halapricum</taxon>
    </lineage>
</organism>
<gene>
    <name evidence="1" type="ORF">HSR121_2255</name>
</gene>
<reference evidence="1" key="1">
    <citation type="submission" date="2020-11" db="EMBL/GenBank/DDBJ databases">
        <title>Carbohydrate-dependent, anaerobic sulfur respiration: A novel catabolism in halophilic archaea.</title>
        <authorList>
            <person name="Sorokin D.Y."/>
            <person name="Messina E."/>
            <person name="Smedile F."/>
            <person name="La Cono V."/>
            <person name="Hallsworth J.E."/>
            <person name="Yakimov M.M."/>
        </authorList>
    </citation>
    <scope>NUCLEOTIDE SEQUENCE</scope>
    <source>
        <strain evidence="1">HSR12-1</strain>
    </source>
</reference>
<accession>A0A897N1N1</accession>
<protein>
    <submittedName>
        <fullName evidence="1">Uncharacterized protein</fullName>
    </submittedName>
</protein>
<sequence>MIRLLPFDPGPIRDNGYDCAWVRGDSESERVPLGQPWDRASCVCSGSATQY</sequence>